<sequence length="53" mass="5922">MSEDVRDLLVRELRQAVVDRIADGIHPDEIAAGLARRLRRLKQLQKAAARSGS</sequence>
<protein>
    <submittedName>
        <fullName evidence="1">Uncharacterized protein</fullName>
    </submittedName>
</protein>
<dbReference type="AlphaFoldDB" id="A0A1C4UAH9"/>
<name>A0A1C4UAH9_9ACTN</name>
<gene>
    <name evidence="1" type="ORF">GA0074696_0227</name>
</gene>
<organism evidence="1 2">
    <name type="scientific">Micromonospora purpureochromogenes</name>
    <dbReference type="NCBI Taxonomy" id="47872"/>
    <lineage>
        <taxon>Bacteria</taxon>
        <taxon>Bacillati</taxon>
        <taxon>Actinomycetota</taxon>
        <taxon>Actinomycetes</taxon>
        <taxon>Micromonosporales</taxon>
        <taxon>Micromonosporaceae</taxon>
        <taxon>Micromonospora</taxon>
    </lineage>
</organism>
<dbReference type="EMBL" id="LT607410">
    <property type="protein sequence ID" value="SCE68647.1"/>
    <property type="molecule type" value="Genomic_DNA"/>
</dbReference>
<proteinExistence type="predicted"/>
<evidence type="ECO:0000313" key="1">
    <source>
        <dbReference type="EMBL" id="SCE68647.1"/>
    </source>
</evidence>
<accession>A0A1C4UAH9</accession>
<dbReference type="RefSeq" id="WP_157745748.1">
    <property type="nucleotide sequence ID" value="NZ_LT607410.1"/>
</dbReference>
<evidence type="ECO:0000313" key="2">
    <source>
        <dbReference type="Proteomes" id="UP000198228"/>
    </source>
</evidence>
<dbReference type="Proteomes" id="UP000198228">
    <property type="component" value="Chromosome I"/>
</dbReference>
<reference evidence="1 2" key="1">
    <citation type="submission" date="2016-06" db="EMBL/GenBank/DDBJ databases">
        <authorList>
            <person name="Kjaerup R.B."/>
            <person name="Dalgaard T.S."/>
            <person name="Juul-Madsen H.R."/>
        </authorList>
    </citation>
    <scope>NUCLEOTIDE SEQUENCE [LARGE SCALE GENOMIC DNA]</scope>
    <source>
        <strain evidence="1 2">DSM 43821</strain>
    </source>
</reference>